<proteinExistence type="predicted"/>
<keyword evidence="2" id="KW-0812">Transmembrane</keyword>
<accession>I4G5Z7</accession>
<evidence type="ECO:0000313" key="3">
    <source>
        <dbReference type="EMBL" id="CCI03358.1"/>
    </source>
</evidence>
<keyword evidence="1" id="KW-0175">Coiled coil</keyword>
<feature type="transmembrane region" description="Helical" evidence="2">
    <location>
        <begin position="282"/>
        <end position="301"/>
    </location>
</feature>
<evidence type="ECO:0000256" key="1">
    <source>
        <dbReference type="SAM" id="Coils"/>
    </source>
</evidence>
<protein>
    <submittedName>
        <fullName evidence="3">Uncharacterized protein</fullName>
    </submittedName>
</protein>
<feature type="transmembrane region" description="Helical" evidence="2">
    <location>
        <begin position="215"/>
        <end position="232"/>
    </location>
</feature>
<feature type="transmembrane region" description="Helical" evidence="2">
    <location>
        <begin position="307"/>
        <end position="324"/>
    </location>
</feature>
<gene>
    <name evidence="3" type="ORF">MICAC_450001</name>
</gene>
<dbReference type="EMBL" id="CAIJ01000390">
    <property type="protein sequence ID" value="CCI03358.1"/>
    <property type="molecule type" value="Genomic_DNA"/>
</dbReference>
<sequence length="330" mass="38262">MSPSDKETELKNLKKEEKLLSEKLSDFRIQVHTASSPVVQFELKKEIEKSQQQLDEIRYQIAALETPPSISSVPKSPSYVYTIHRIPLKNKKLFIIFVCTILAIVAYNSTWLAVHVSLHYQTYNTAVVMAEQQTPYQPSESQQSILGQFNKFAEREILKQQKYQELYPKVWEETNTQHRLQTWQWIGSINFVILASLTFTLLIKNYLISSKIFNVVNFVVAATFTAVFFFTFKVPEVFFPRFFQSVFFTIIVLLPFSFFHYKLVEAFSYSQALQEYFSEQKVYLFLSFIGGTSIGLGVFSGLWFHNVAAIIFLNGMALAVFLTLSKRLYD</sequence>
<feature type="transmembrane region" description="Helical" evidence="2">
    <location>
        <begin position="238"/>
        <end position="261"/>
    </location>
</feature>
<dbReference type="Proteomes" id="UP000003480">
    <property type="component" value="Unassembled WGS sequence"/>
</dbReference>
<evidence type="ECO:0000256" key="2">
    <source>
        <dbReference type="SAM" id="Phobius"/>
    </source>
</evidence>
<organism evidence="3 4">
    <name type="scientific">Microcystis aeruginosa PCC 9443</name>
    <dbReference type="NCBI Taxonomy" id="1160281"/>
    <lineage>
        <taxon>Bacteria</taxon>
        <taxon>Bacillati</taxon>
        <taxon>Cyanobacteriota</taxon>
        <taxon>Cyanophyceae</taxon>
        <taxon>Oscillatoriophycideae</taxon>
        <taxon>Chroococcales</taxon>
        <taxon>Microcystaceae</taxon>
        <taxon>Microcystis</taxon>
    </lineage>
</organism>
<dbReference type="HOGENOM" id="CLU_841478_0_0_3"/>
<keyword evidence="2" id="KW-1133">Transmembrane helix</keyword>
<reference evidence="3 4" key="1">
    <citation type="submission" date="2012-04" db="EMBL/GenBank/DDBJ databases">
        <authorList>
            <person name="Genoscope - CEA"/>
        </authorList>
    </citation>
    <scope>NUCLEOTIDE SEQUENCE [LARGE SCALE GENOMIC DNA]</scope>
    <source>
        <strain evidence="3 4">9443</strain>
    </source>
</reference>
<keyword evidence="2" id="KW-0472">Membrane</keyword>
<evidence type="ECO:0000313" key="4">
    <source>
        <dbReference type="Proteomes" id="UP000003480"/>
    </source>
</evidence>
<comment type="caution">
    <text evidence="3">The sequence shown here is derived from an EMBL/GenBank/DDBJ whole genome shotgun (WGS) entry which is preliminary data.</text>
</comment>
<feature type="transmembrane region" description="Helical" evidence="2">
    <location>
        <begin position="183"/>
        <end position="203"/>
    </location>
</feature>
<dbReference type="RefSeq" id="WP_002765006.1">
    <property type="nucleotide sequence ID" value="NZ_HE972931.1"/>
</dbReference>
<feature type="coiled-coil region" evidence="1">
    <location>
        <begin position="10"/>
        <end position="60"/>
    </location>
</feature>
<feature type="transmembrane region" description="Helical" evidence="2">
    <location>
        <begin position="93"/>
        <end position="114"/>
    </location>
</feature>
<name>I4G5Z7_MICAE</name>
<dbReference type="AlphaFoldDB" id="I4G5Z7"/>